<evidence type="ECO:0000256" key="1">
    <source>
        <dbReference type="ARBA" id="ARBA00007228"/>
    </source>
</evidence>
<organism evidence="6 7">
    <name type="scientific">Paludibacterium paludis</name>
    <dbReference type="NCBI Taxonomy" id="1225769"/>
    <lineage>
        <taxon>Bacteria</taxon>
        <taxon>Pseudomonadati</taxon>
        <taxon>Pseudomonadota</taxon>
        <taxon>Betaproteobacteria</taxon>
        <taxon>Neisseriales</taxon>
        <taxon>Chromobacteriaceae</taxon>
        <taxon>Paludibacterium</taxon>
    </lineage>
</organism>
<name>A0A918P1V3_9NEIS</name>
<dbReference type="GO" id="GO:0003723">
    <property type="term" value="F:RNA binding"/>
    <property type="evidence" value="ECO:0007669"/>
    <property type="project" value="InterPro"/>
</dbReference>
<sequence>MLHDYKILSSTHNDEVKTLLRLIESARERRKQSAMVVEGIHLLETCLEKRVVCRSAYLNAAALDHPQVASLAVRLRAAGVALAVLSEPLLQKASSLASAPEVLAICDRPLPAGPVENLPCLMLEDIQDPGNMGTLLRGAAASGVRTVFASKGCVDLFSPKVLRAGMGAHFSLTLFEGEDLAARLAAWNGPRLVTHLAGATSLYNTDLTGAVAFVFGNEGAGVSARLLELADHRVKIPMPGDAESLNVAMAATVCLFERVRQLEQHQ</sequence>
<dbReference type="PANTHER" id="PTHR43191">
    <property type="entry name" value="RRNA METHYLTRANSFERASE 3"/>
    <property type="match status" value="1"/>
</dbReference>
<dbReference type="GO" id="GO:0032259">
    <property type="term" value="P:methylation"/>
    <property type="evidence" value="ECO:0007669"/>
    <property type="project" value="UniProtKB-KW"/>
</dbReference>
<reference evidence="6" key="1">
    <citation type="journal article" date="2014" name="Int. J. Syst. Evol. Microbiol.">
        <title>Complete genome sequence of Corynebacterium casei LMG S-19264T (=DSM 44701T), isolated from a smear-ripened cheese.</title>
        <authorList>
            <consortium name="US DOE Joint Genome Institute (JGI-PGF)"/>
            <person name="Walter F."/>
            <person name="Albersmeier A."/>
            <person name="Kalinowski J."/>
            <person name="Ruckert C."/>
        </authorList>
    </citation>
    <scope>NUCLEOTIDE SEQUENCE</scope>
    <source>
        <strain evidence="6">KCTC 32182</strain>
    </source>
</reference>
<keyword evidence="7" id="KW-1185">Reference proteome</keyword>
<dbReference type="CDD" id="cd18095">
    <property type="entry name" value="SpoU-like_rRNA-MTase"/>
    <property type="match status" value="1"/>
</dbReference>
<feature type="domain" description="MRM3-like substrate binding" evidence="5">
    <location>
        <begin position="13"/>
        <end position="104"/>
    </location>
</feature>
<dbReference type="AlphaFoldDB" id="A0A918P1V3"/>
<protein>
    <submittedName>
        <fullName evidence="6">RNA methyltransferase</fullName>
    </submittedName>
</protein>
<dbReference type="Pfam" id="PF22435">
    <property type="entry name" value="MRM3-like_sub_bind"/>
    <property type="match status" value="1"/>
</dbReference>
<proteinExistence type="inferred from homology"/>
<comment type="caution">
    <text evidence="6">The sequence shown here is derived from an EMBL/GenBank/DDBJ whole genome shotgun (WGS) entry which is preliminary data.</text>
</comment>
<dbReference type="RefSeq" id="WP_189532956.1">
    <property type="nucleotide sequence ID" value="NZ_BMYX01000007.1"/>
</dbReference>
<evidence type="ECO:0000259" key="5">
    <source>
        <dbReference type="Pfam" id="PF22435"/>
    </source>
</evidence>
<feature type="domain" description="tRNA/rRNA methyltransferase SpoU type" evidence="4">
    <location>
        <begin position="121"/>
        <end position="256"/>
    </location>
</feature>
<evidence type="ECO:0000256" key="2">
    <source>
        <dbReference type="ARBA" id="ARBA00022603"/>
    </source>
</evidence>
<dbReference type="InterPro" id="IPR051259">
    <property type="entry name" value="rRNA_Methyltransferase"/>
</dbReference>
<dbReference type="GO" id="GO:0008173">
    <property type="term" value="F:RNA methyltransferase activity"/>
    <property type="evidence" value="ECO:0007669"/>
    <property type="project" value="InterPro"/>
</dbReference>
<dbReference type="SUPFAM" id="SSF75217">
    <property type="entry name" value="alpha/beta knot"/>
    <property type="match status" value="1"/>
</dbReference>
<dbReference type="Proteomes" id="UP000645257">
    <property type="component" value="Unassembled WGS sequence"/>
</dbReference>
<dbReference type="Gene3D" id="3.30.1330.30">
    <property type="match status" value="1"/>
</dbReference>
<dbReference type="SUPFAM" id="SSF55315">
    <property type="entry name" value="L30e-like"/>
    <property type="match status" value="1"/>
</dbReference>
<dbReference type="InterPro" id="IPR053888">
    <property type="entry name" value="MRM3-like_sub_bind"/>
</dbReference>
<dbReference type="PANTHER" id="PTHR43191:SF2">
    <property type="entry name" value="RRNA METHYLTRANSFERASE 3, MITOCHONDRIAL"/>
    <property type="match status" value="1"/>
</dbReference>
<dbReference type="InterPro" id="IPR029028">
    <property type="entry name" value="Alpha/beta_knot_MTases"/>
</dbReference>
<dbReference type="GO" id="GO:0006396">
    <property type="term" value="P:RNA processing"/>
    <property type="evidence" value="ECO:0007669"/>
    <property type="project" value="InterPro"/>
</dbReference>
<dbReference type="Pfam" id="PF00588">
    <property type="entry name" value="SpoU_methylase"/>
    <property type="match status" value="1"/>
</dbReference>
<evidence type="ECO:0000313" key="7">
    <source>
        <dbReference type="Proteomes" id="UP000645257"/>
    </source>
</evidence>
<accession>A0A918P1V3</accession>
<dbReference type="InterPro" id="IPR029026">
    <property type="entry name" value="tRNA_m1G_MTases_N"/>
</dbReference>
<dbReference type="Gene3D" id="3.40.1280.10">
    <property type="match status" value="1"/>
</dbReference>
<keyword evidence="2 6" id="KW-0489">Methyltransferase</keyword>
<reference evidence="6" key="2">
    <citation type="submission" date="2020-09" db="EMBL/GenBank/DDBJ databases">
        <authorList>
            <person name="Sun Q."/>
            <person name="Kim S."/>
        </authorList>
    </citation>
    <scope>NUCLEOTIDE SEQUENCE</scope>
    <source>
        <strain evidence="6">KCTC 32182</strain>
    </source>
</reference>
<evidence type="ECO:0000313" key="6">
    <source>
        <dbReference type="EMBL" id="GGY13059.1"/>
    </source>
</evidence>
<evidence type="ECO:0000259" key="4">
    <source>
        <dbReference type="Pfam" id="PF00588"/>
    </source>
</evidence>
<dbReference type="InterPro" id="IPR029064">
    <property type="entry name" value="Ribosomal_eL30-like_sf"/>
</dbReference>
<dbReference type="InterPro" id="IPR001537">
    <property type="entry name" value="SpoU_MeTrfase"/>
</dbReference>
<keyword evidence="3" id="KW-0808">Transferase</keyword>
<dbReference type="EMBL" id="BMYX01000007">
    <property type="protein sequence ID" value="GGY13059.1"/>
    <property type="molecule type" value="Genomic_DNA"/>
</dbReference>
<comment type="similarity">
    <text evidence="1">Belongs to the class IV-like SAM-binding methyltransferase superfamily. RNA methyltransferase TrmH family.</text>
</comment>
<gene>
    <name evidence="6" type="ORF">GCM10011289_15310</name>
</gene>
<evidence type="ECO:0000256" key="3">
    <source>
        <dbReference type="ARBA" id="ARBA00022679"/>
    </source>
</evidence>